<feature type="compositionally biased region" description="Basic and acidic residues" evidence="1">
    <location>
        <begin position="28"/>
        <end position="38"/>
    </location>
</feature>
<sequence>MVTTRSGKTTICSSNNREKNSTTKKSARLKDLNEHKANSEPNPSLWRYPKCDRHPKGGVKCATCMRAGHTEASWEKATTKMIERRLAVPIEPKRAFKLPRK</sequence>
<gene>
    <name evidence="2" type="ORF">DBRI00130_LOCUS24803</name>
</gene>
<evidence type="ECO:0000256" key="1">
    <source>
        <dbReference type="SAM" id="MobiDB-lite"/>
    </source>
</evidence>
<dbReference type="EMBL" id="HBNS01031656">
    <property type="protein sequence ID" value="CAE4626076.1"/>
    <property type="molecule type" value="Transcribed_RNA"/>
</dbReference>
<proteinExistence type="predicted"/>
<feature type="region of interest" description="Disordered" evidence="1">
    <location>
        <begin position="1"/>
        <end position="48"/>
    </location>
</feature>
<protein>
    <submittedName>
        <fullName evidence="2">Uncharacterized protein</fullName>
    </submittedName>
</protein>
<accession>A0A7S4RVB2</accession>
<evidence type="ECO:0000313" key="2">
    <source>
        <dbReference type="EMBL" id="CAE4626076.1"/>
    </source>
</evidence>
<dbReference type="AlphaFoldDB" id="A0A7S4RVB2"/>
<feature type="compositionally biased region" description="Polar residues" evidence="1">
    <location>
        <begin position="1"/>
        <end position="15"/>
    </location>
</feature>
<organism evidence="2">
    <name type="scientific">Ditylum brightwellii</name>
    <dbReference type="NCBI Taxonomy" id="49249"/>
    <lineage>
        <taxon>Eukaryota</taxon>
        <taxon>Sar</taxon>
        <taxon>Stramenopiles</taxon>
        <taxon>Ochrophyta</taxon>
        <taxon>Bacillariophyta</taxon>
        <taxon>Mediophyceae</taxon>
        <taxon>Lithodesmiophycidae</taxon>
        <taxon>Lithodesmiales</taxon>
        <taxon>Lithodesmiaceae</taxon>
        <taxon>Ditylum</taxon>
    </lineage>
</organism>
<name>A0A7S4RVB2_9STRA</name>
<reference evidence="2" key="1">
    <citation type="submission" date="2021-01" db="EMBL/GenBank/DDBJ databases">
        <authorList>
            <person name="Corre E."/>
            <person name="Pelletier E."/>
            <person name="Niang G."/>
            <person name="Scheremetjew M."/>
            <person name="Finn R."/>
            <person name="Kale V."/>
            <person name="Holt S."/>
            <person name="Cochrane G."/>
            <person name="Meng A."/>
            <person name="Brown T."/>
            <person name="Cohen L."/>
        </authorList>
    </citation>
    <scope>NUCLEOTIDE SEQUENCE</scope>
    <source>
        <strain evidence="2">GSO104</strain>
    </source>
</reference>